<gene>
    <name evidence="3" type="ORF">APTSU1_001631900</name>
</gene>
<feature type="domain" description="Tudor" evidence="2">
    <location>
        <begin position="1498"/>
        <end position="1557"/>
    </location>
</feature>
<evidence type="ECO:0000313" key="3">
    <source>
        <dbReference type="EMBL" id="GAB1301081.1"/>
    </source>
</evidence>
<keyword evidence="4" id="KW-1185">Reference proteome</keyword>
<dbReference type="SMART" id="SM00333">
    <property type="entry name" value="TUDOR"/>
    <property type="match status" value="6"/>
</dbReference>
<feature type="domain" description="Tudor" evidence="2">
    <location>
        <begin position="447"/>
        <end position="506"/>
    </location>
</feature>
<feature type="region of interest" description="Disordered" evidence="1">
    <location>
        <begin position="109"/>
        <end position="147"/>
    </location>
</feature>
<dbReference type="PANTHER" id="PTHR22948">
    <property type="entry name" value="TUDOR DOMAIN CONTAINING PROTEIN"/>
    <property type="match status" value="1"/>
</dbReference>
<feature type="compositionally biased region" description="Low complexity" evidence="1">
    <location>
        <begin position="125"/>
        <end position="136"/>
    </location>
</feature>
<feature type="domain" description="Tudor" evidence="2">
    <location>
        <begin position="960"/>
        <end position="1019"/>
    </location>
</feature>
<accession>A0ABQ0FPD3</accession>
<dbReference type="CDD" id="cd20420">
    <property type="entry name" value="Tudor_TDRD6_rpt1"/>
    <property type="match status" value="1"/>
</dbReference>
<feature type="domain" description="Tudor" evidence="2">
    <location>
        <begin position="680"/>
        <end position="737"/>
    </location>
</feature>
<sequence length="2217" mass="246102">MAGIVLGAQCSIHWEKIETEGVSRSCAPAGSLSVIDTELPGSLLAVPRCPLCREATPLVVLRPPCQENRQPRATRACEAPWAVGRPPAATSRESPRPCAGRLAEGSPLRASFPLPQCPGPGSVGPSPDARSSSRPATTMSSTPGLPTPGASLALRVSFVDVHPEVIPVQLWGLVGQRREEYVRLSREIQEAAATRGPWALGGASASPGELCLVQVGLMWHRCRVVSRQAQDSRVFLLDEGRTITAGAGSLAPGRSEFFHLPSEVLGCVLAGLVPAGGGGTGGGEPQHWSSSAVDFLSNLQGKEVHGRVLDVLLLHRLVLLEVPVVSQQMEELGLARQVPDSLFCSLLKRYLSAAGLGSSGAPVLPRAAPKQEHPGLDYFYPQLQLGVTEPVVVTQVCHPHRIHCQLRSLSQEIHRLSESMAQVYRAPMGTEDEDSGSATWEEREESPDKPGSPCASCGLDGQWYRALLLETFRPQRCAQVLHVDYGRKELVSCSSLRYLLPEYFRMPVVTYPCALYGLWDCGRGWSRSQVGDLKALILGQAVNAKIEFYCSFEHMYYVTLYGEDGINLNSAFGVQSCCLADRFLQSQGIEEEDDEDEDEVEAAFQSQSPAEEMEEEVSLPSLRSIRLKMNTFYDAQVEFVKSPSEFWIRLRKHKNTFSKLTKRMCSFYSSASKLDGVILKPEPDDLCCVKWKENGYYRAMVTRLDSKSVDVFLVDRGNSENVDWCDVRMLLPQFRQLPILALKCTLADIWPLGKTWSQEAISFFKKTVLHKELVVHILDKQDRQYVIEILDESRTGEENISKVIAQAGYAKFQEFETKENIRLSAHSPGHVSGHFIAESSKIPSAKKVEGDQKAKKDNKTLSVSEALADTASLSNISSGQTAQDKEKVASDQSLLMLNLLKTKPDCCGKGELEVGSTVEVKVSHIENPGSFWCQLMRNAQGFRTLMCDIEDYCKSEPPPYEGDTRACLAKRTANGRWSRALISGAQSLEHVRVVFVDYGDKGVVSMKDILSVSDVFFKVRAQAFRCSLYNLIQPTGENPFVWDEKAVQAFSGFIDNARQNNLELKCTIFAMASRQEEEWFNVVDLLTPFQSACHFLVEKRLARPVKLQKPLEPSVQLHSYYYSTHDLKIGSEELVYITHADDPWAFYCQLARNTNILEQLSYNIMQLSKALLNLKASSLVPGTLCLAKYTDGNWYRGIIIDKEPSKVFFVDFGNTYVASDHLLPIPRDAYDVLLLPMQAVKCSLSDIPGQIPEEVTAWFQETVLDKSLKALVVAKDPDGRLIIELYDGSVQINASINEKLGLLGYKNRARKKEKENEIILHETEALEDKKESMKLSPSDYSSKSGDSKAHSVEFLGESCKPKISPACKELKYLQGSTKANLVTPYQDSMGNKNDGGFPLTREKKEDMFASSPTSATKLDNTFPERRMGEASSRDLPPKFCEFPQKTIAPGFKTSVYVSHINDLSDFYIQLIEDEAEINHLSERLNDVRTRPQYHTGPPWQSGDVICAVFPEDNLWYRAVVTEQQANELLSVQFIDYGNMSVVHTNRTGRLSPIDAALPALCLHCSLRGLPVPDVVSCKEMVGYFSQRTDEAQIRCEFVKFQGIWEVILADEHGIIAEDMISRLPFNDKSQAGLTAQAMKGDCSKTANKPNIDTSVFLNWYNPKAKLIKAYATVIDGPEYFWCQFADSEKLQYLEMEVQSAAKQLADRKSCTQCPRIGDPCIVRYREDGHYYRALITNISDDHLASVRLVDFGNVEDCVDTKALWSIPPELLLVPMQAFPCCLSGFAVSGGVCPQEGNDYFYDIVTEDVLEITILEIKRDVCDIPLAIVELRSKGENINEKMRKYAKMGTPESDLYSEKHGSDRMGSLAGPDLGLKKPSHKIAQDKMFYVEARSNELSERLEKNLNIESRPCKFYERSTRNIFNAFENSCKGKLGSERLEGSMDYHFVDRAKFDDNYLLTGFNPILAHASEPKELLELNSLEVPLSPDDHDEDECKEFLELESIELQHSPVGEEEKEELGLGSPMAPLSPGCQAGAALEPFMMQLLLDCEAEKQLELPTPQLSLDDSISPLSATVSQSIQEPRGAEDERKSSCTGSSEDDRSSSSPLPHHGKGGDSPAHDEANLSEDEFPQFENRDSTALLAPLFPEEEVREGRKGGGTVPAVLNLSNGVEETVSPENVWNGIPKVDKRPSESGFSSVPEEECGGDPDSALNTAKLSV</sequence>
<feature type="domain" description="Tudor" evidence="2">
    <location>
        <begin position="1713"/>
        <end position="1773"/>
    </location>
</feature>
<dbReference type="InterPro" id="IPR002999">
    <property type="entry name" value="Tudor"/>
</dbReference>
<reference evidence="3 4" key="1">
    <citation type="submission" date="2024-08" db="EMBL/GenBank/DDBJ databases">
        <title>The draft genome of Apodemus speciosus.</title>
        <authorList>
            <person name="Nabeshima K."/>
            <person name="Suzuki S."/>
            <person name="Onuma M."/>
        </authorList>
    </citation>
    <scope>NUCLEOTIDE SEQUENCE [LARGE SCALE GENOMIC DNA]</scope>
    <source>
        <strain evidence="3">IB14-021</strain>
    </source>
</reference>
<dbReference type="Gene3D" id="2.30.30.140">
    <property type="match status" value="6"/>
</dbReference>
<evidence type="ECO:0000259" key="2">
    <source>
        <dbReference type="PROSITE" id="PS50304"/>
    </source>
</evidence>
<dbReference type="CDD" id="cd20421">
    <property type="entry name" value="Tudor_TDRD6_rpt2"/>
    <property type="match status" value="1"/>
</dbReference>
<dbReference type="PROSITE" id="PS50304">
    <property type="entry name" value="TUDOR"/>
    <property type="match status" value="6"/>
</dbReference>
<evidence type="ECO:0000313" key="4">
    <source>
        <dbReference type="Proteomes" id="UP001623349"/>
    </source>
</evidence>
<protein>
    <submittedName>
        <fullName evidence="3">Tudor domain-containing protein 6</fullName>
    </submittedName>
</protein>
<dbReference type="InterPro" id="IPR047444">
    <property type="entry name" value="Tudor_TDRD6_rpt1"/>
</dbReference>
<evidence type="ECO:0000256" key="1">
    <source>
        <dbReference type="SAM" id="MobiDB-lite"/>
    </source>
</evidence>
<dbReference type="Gene3D" id="2.40.50.90">
    <property type="match status" value="7"/>
</dbReference>
<dbReference type="InterPro" id="IPR050621">
    <property type="entry name" value="Tudor_domain_containing"/>
</dbReference>
<comment type="caution">
    <text evidence="3">The sequence shown here is derived from an EMBL/GenBank/DDBJ whole genome shotgun (WGS) entry which is preliminary data.</text>
</comment>
<feature type="region of interest" description="Disordered" evidence="1">
    <location>
        <begin position="2173"/>
        <end position="2217"/>
    </location>
</feature>
<dbReference type="PANTHER" id="PTHR22948:SF15">
    <property type="entry name" value="TUDOR DOMAIN-CONTAINING PROTEIN 6"/>
    <property type="match status" value="1"/>
</dbReference>
<feature type="region of interest" description="Disordered" evidence="1">
    <location>
        <begin position="2072"/>
        <end position="2161"/>
    </location>
</feature>
<feature type="region of interest" description="Disordered" evidence="1">
    <location>
        <begin position="426"/>
        <end position="453"/>
    </location>
</feature>
<dbReference type="SUPFAM" id="SSF63748">
    <property type="entry name" value="Tudor/PWWP/MBT"/>
    <property type="match status" value="7"/>
</dbReference>
<dbReference type="InterPro" id="IPR035437">
    <property type="entry name" value="SNase_OB-fold_sf"/>
</dbReference>
<dbReference type="InterPro" id="IPR047445">
    <property type="entry name" value="Tudor_TDRD6_rpt2"/>
</dbReference>
<dbReference type="EMBL" id="BAAFST010000017">
    <property type="protein sequence ID" value="GAB1301081.1"/>
    <property type="molecule type" value="Genomic_DNA"/>
</dbReference>
<dbReference type="Pfam" id="PF00567">
    <property type="entry name" value="TUDOR"/>
    <property type="match status" value="7"/>
</dbReference>
<feature type="domain" description="Tudor" evidence="2">
    <location>
        <begin position="1178"/>
        <end position="1232"/>
    </location>
</feature>
<organism evidence="3 4">
    <name type="scientific">Apodemus speciosus</name>
    <name type="common">Large Japanese field mouse</name>
    <dbReference type="NCBI Taxonomy" id="105296"/>
    <lineage>
        <taxon>Eukaryota</taxon>
        <taxon>Metazoa</taxon>
        <taxon>Chordata</taxon>
        <taxon>Craniata</taxon>
        <taxon>Vertebrata</taxon>
        <taxon>Euteleostomi</taxon>
        <taxon>Mammalia</taxon>
        <taxon>Eutheria</taxon>
        <taxon>Euarchontoglires</taxon>
        <taxon>Glires</taxon>
        <taxon>Rodentia</taxon>
        <taxon>Myomorpha</taxon>
        <taxon>Muroidea</taxon>
        <taxon>Muridae</taxon>
        <taxon>Murinae</taxon>
        <taxon>Apodemus</taxon>
    </lineage>
</organism>
<dbReference type="Proteomes" id="UP001623349">
    <property type="component" value="Unassembled WGS sequence"/>
</dbReference>
<name>A0ABQ0FPD3_APOSI</name>
<proteinExistence type="predicted"/>